<protein>
    <submittedName>
        <fullName evidence="1">p24</fullName>
    </submittedName>
</protein>
<proteinExistence type="predicted"/>
<sequence>MERVVLVSKDKQLLGVSSNEVFYKPFNSLFFYALEGRNSAFFYDKLGNTLTEARKRNNELFSFLDNLGNVVATNNEQFLNFLDGTCVNDYMERRYGTVSGRVLNPTEKKATYLTVKVPVLDLLWNVLEDSYDNLTKVFCVGFKRSTGCSFDDQYNFESSFAVFDSGNGFEAIFGEKIDFSSDFLKERYDSLRKAEETHGVERVVNLLSSD</sequence>
<accession>A0A6M4EHY6</accession>
<name>A0A6M4EHY6_9CLOS</name>
<dbReference type="EMBL" id="MN539274">
    <property type="protein sequence ID" value="QJQ80368.1"/>
    <property type="molecule type" value="Genomic_RNA"/>
</dbReference>
<evidence type="ECO:0000313" key="1">
    <source>
        <dbReference type="EMBL" id="QJQ80368.1"/>
    </source>
</evidence>
<reference evidence="1" key="1">
    <citation type="journal article" date="2020" name="Trop. Plant Pathol.">
        <title>Further genomic characterization of pineapple mealybug wilt-associated viruses using high-throughput sequencing.</title>
        <authorList>
            <person name="Green J.C."/>
            <person name="Rwahnih M.A."/>
            <person name="Olmedo-Velarde A."/>
            <person name="Melzer M.J."/>
            <person name="Hamim I."/>
            <person name="Borth W.B."/>
            <person name="Brower T.M."/>
            <person name="Hu J.S."/>
        </authorList>
    </citation>
    <scope>NUCLEOTIDE SEQUENCE</scope>
    <source>
        <strain evidence="1">HANA158</strain>
    </source>
</reference>
<gene>
    <name evidence="1" type="primary">p24</name>
</gene>
<organism evidence="1">
    <name type="scientific">Pineapple mealybug wilt-associated virus 3</name>
    <dbReference type="NCBI Taxonomy" id="373861"/>
    <lineage>
        <taxon>Viruses</taxon>
        <taxon>Riboviria</taxon>
        <taxon>Orthornavirae</taxon>
        <taxon>Kitrinoviricota</taxon>
        <taxon>Alsuviricetes</taxon>
        <taxon>Martellivirales</taxon>
        <taxon>Closteroviridae</taxon>
        <taxon>Ampelovirus</taxon>
        <taxon>Ampelovirus triananas</taxon>
    </lineage>
</organism>